<dbReference type="Proteomes" id="UP001237642">
    <property type="component" value="Unassembled WGS sequence"/>
</dbReference>
<proteinExistence type="inferred from homology"/>
<feature type="chain" id="PRO_5042276860" evidence="2">
    <location>
        <begin position="26"/>
        <end position="147"/>
    </location>
</feature>
<dbReference type="AlphaFoldDB" id="A0AAD8JEV5"/>
<comment type="caution">
    <text evidence="3">The sequence shown here is derived from an EMBL/GenBank/DDBJ whole genome shotgun (WGS) entry which is preliminary data.</text>
</comment>
<evidence type="ECO:0000313" key="3">
    <source>
        <dbReference type="EMBL" id="KAK1401155.1"/>
    </source>
</evidence>
<evidence type="ECO:0000256" key="1">
    <source>
        <dbReference type="ARBA" id="ARBA00009670"/>
    </source>
</evidence>
<keyword evidence="4" id="KW-1185">Reference proteome</keyword>
<feature type="signal peptide" evidence="2">
    <location>
        <begin position="1"/>
        <end position="25"/>
    </location>
</feature>
<reference evidence="3" key="1">
    <citation type="submission" date="2023-02" db="EMBL/GenBank/DDBJ databases">
        <title>Genome of toxic invasive species Heracleum sosnowskyi carries increased number of genes despite the absence of recent whole-genome duplications.</title>
        <authorList>
            <person name="Schelkunov M."/>
            <person name="Shtratnikova V."/>
            <person name="Makarenko M."/>
            <person name="Klepikova A."/>
            <person name="Omelchenko D."/>
            <person name="Novikova G."/>
            <person name="Obukhova E."/>
            <person name="Bogdanov V."/>
            <person name="Penin A."/>
            <person name="Logacheva M."/>
        </authorList>
    </citation>
    <scope>NUCLEOTIDE SEQUENCE</scope>
    <source>
        <strain evidence="3">Hsosn_3</strain>
        <tissue evidence="3">Leaf</tissue>
    </source>
</reference>
<reference evidence="3" key="2">
    <citation type="submission" date="2023-05" db="EMBL/GenBank/DDBJ databases">
        <authorList>
            <person name="Schelkunov M.I."/>
        </authorList>
    </citation>
    <scope>NUCLEOTIDE SEQUENCE</scope>
    <source>
        <strain evidence="3">Hsosn_3</strain>
        <tissue evidence="3">Leaf</tissue>
    </source>
</reference>
<dbReference type="EMBL" id="JAUIZM010000001">
    <property type="protein sequence ID" value="KAK1401155.1"/>
    <property type="molecule type" value="Genomic_DNA"/>
</dbReference>
<organism evidence="3 4">
    <name type="scientific">Heracleum sosnowskyi</name>
    <dbReference type="NCBI Taxonomy" id="360622"/>
    <lineage>
        <taxon>Eukaryota</taxon>
        <taxon>Viridiplantae</taxon>
        <taxon>Streptophyta</taxon>
        <taxon>Embryophyta</taxon>
        <taxon>Tracheophyta</taxon>
        <taxon>Spermatophyta</taxon>
        <taxon>Magnoliopsida</taxon>
        <taxon>eudicotyledons</taxon>
        <taxon>Gunneridae</taxon>
        <taxon>Pentapetalae</taxon>
        <taxon>asterids</taxon>
        <taxon>campanulids</taxon>
        <taxon>Apiales</taxon>
        <taxon>Apiaceae</taxon>
        <taxon>Apioideae</taxon>
        <taxon>apioid superclade</taxon>
        <taxon>Tordylieae</taxon>
        <taxon>Tordyliinae</taxon>
        <taxon>Heracleum</taxon>
    </lineage>
</organism>
<dbReference type="InterPro" id="IPR050154">
    <property type="entry name" value="UbiB_kinase"/>
</dbReference>
<sequence length="147" mass="15697">MVLLKLVSTLLIVITVNWPNIVSLGLIPPGSDKDAVSEALTGLFTNAIANGVDNVSFGDLFANLGKTILAVLEGIAYSFNPKYKVLGGAYLWISRKVLTNSSPQLKASLQQLLYKGGVFRIDRLESLVAEGDAKTILDAGEVHQVLA</sequence>
<keyword evidence="2" id="KW-0732">Signal</keyword>
<dbReference type="PANTHER" id="PTHR10566:SF119">
    <property type="entry name" value="OS04G0640500 PROTEIN"/>
    <property type="match status" value="1"/>
</dbReference>
<gene>
    <name evidence="3" type="ORF">POM88_000760</name>
</gene>
<evidence type="ECO:0000256" key="2">
    <source>
        <dbReference type="SAM" id="SignalP"/>
    </source>
</evidence>
<protein>
    <submittedName>
        <fullName evidence="3">Uncharacterized protein</fullName>
    </submittedName>
</protein>
<name>A0AAD8JEV5_9APIA</name>
<evidence type="ECO:0000313" key="4">
    <source>
        <dbReference type="Proteomes" id="UP001237642"/>
    </source>
</evidence>
<accession>A0AAD8JEV5</accession>
<comment type="similarity">
    <text evidence="1">Belongs to the protein kinase superfamily. ADCK protein kinase family.</text>
</comment>
<dbReference type="PANTHER" id="PTHR10566">
    <property type="entry name" value="CHAPERONE-ACTIVITY OF BC1 COMPLEX CABC1 -RELATED"/>
    <property type="match status" value="1"/>
</dbReference>